<dbReference type="Pfam" id="PF00072">
    <property type="entry name" value="Response_reg"/>
    <property type="match status" value="1"/>
</dbReference>
<gene>
    <name evidence="3" type="ORF">GGQ59_000080</name>
</gene>
<dbReference type="PROSITE" id="PS50110">
    <property type="entry name" value="RESPONSE_REGULATORY"/>
    <property type="match status" value="1"/>
</dbReference>
<dbReference type="Proteomes" id="UP000563524">
    <property type="component" value="Unassembled WGS sequence"/>
</dbReference>
<dbReference type="RefSeq" id="WP_221400808.1">
    <property type="nucleotide sequence ID" value="NZ_JACHOB010000001.1"/>
</dbReference>
<reference evidence="3 4" key="1">
    <citation type="submission" date="2020-08" db="EMBL/GenBank/DDBJ databases">
        <title>Genomic Encyclopedia of Type Strains, Phase IV (KMG-IV): sequencing the most valuable type-strain genomes for metagenomic binning, comparative biology and taxonomic classification.</title>
        <authorList>
            <person name="Goeker M."/>
        </authorList>
    </citation>
    <scope>NUCLEOTIDE SEQUENCE [LARGE SCALE GENOMIC DNA]</scope>
    <source>
        <strain evidence="3 4">DSM 102850</strain>
    </source>
</reference>
<dbReference type="SMART" id="SM00448">
    <property type="entry name" value="REC"/>
    <property type="match status" value="1"/>
</dbReference>
<evidence type="ECO:0000256" key="1">
    <source>
        <dbReference type="PROSITE-ProRule" id="PRU00169"/>
    </source>
</evidence>
<evidence type="ECO:0000313" key="4">
    <source>
        <dbReference type="Proteomes" id="UP000563524"/>
    </source>
</evidence>
<dbReference type="Gene3D" id="3.40.50.2300">
    <property type="match status" value="1"/>
</dbReference>
<dbReference type="EMBL" id="JACHOB010000001">
    <property type="protein sequence ID" value="MBB4657580.1"/>
    <property type="molecule type" value="Genomic_DNA"/>
</dbReference>
<protein>
    <submittedName>
        <fullName evidence="3">CheY-like chemotaxis protein</fullName>
    </submittedName>
</protein>
<dbReference type="InterPro" id="IPR001789">
    <property type="entry name" value="Sig_transdc_resp-reg_receiver"/>
</dbReference>
<accession>A0A840I0E3</accession>
<dbReference type="GO" id="GO:0000160">
    <property type="term" value="P:phosphorelay signal transduction system"/>
    <property type="evidence" value="ECO:0007669"/>
    <property type="project" value="InterPro"/>
</dbReference>
<evidence type="ECO:0000259" key="2">
    <source>
        <dbReference type="PROSITE" id="PS50110"/>
    </source>
</evidence>
<dbReference type="SUPFAM" id="SSF52172">
    <property type="entry name" value="CheY-like"/>
    <property type="match status" value="1"/>
</dbReference>
<organism evidence="3 4">
    <name type="scientific">Parvularcula dongshanensis</name>
    <dbReference type="NCBI Taxonomy" id="1173995"/>
    <lineage>
        <taxon>Bacteria</taxon>
        <taxon>Pseudomonadati</taxon>
        <taxon>Pseudomonadota</taxon>
        <taxon>Alphaproteobacteria</taxon>
        <taxon>Parvularculales</taxon>
        <taxon>Parvularculaceae</taxon>
        <taxon>Parvularcula</taxon>
    </lineage>
</organism>
<proteinExistence type="predicted"/>
<sequence>MNPLAYFASNDSGFPAFGSSADEPADLTALRGKRVLLVEDEALVAMELELAIENVGAEVIGPASTLARAEEATRAERIDAAILDINLNGQDVFPVADYLVARGIPFVFQTGHGQRRDLVERYPDVPICKKPQPSSAVLQALGEVVRRRSQPS</sequence>
<dbReference type="AlphaFoldDB" id="A0A840I0E3"/>
<keyword evidence="4" id="KW-1185">Reference proteome</keyword>
<keyword evidence="1" id="KW-0597">Phosphoprotein</keyword>
<evidence type="ECO:0000313" key="3">
    <source>
        <dbReference type="EMBL" id="MBB4657580.1"/>
    </source>
</evidence>
<feature type="domain" description="Response regulatory" evidence="2">
    <location>
        <begin position="34"/>
        <end position="145"/>
    </location>
</feature>
<name>A0A840I0E3_9PROT</name>
<comment type="caution">
    <text evidence="3">The sequence shown here is derived from an EMBL/GenBank/DDBJ whole genome shotgun (WGS) entry which is preliminary data.</text>
</comment>
<feature type="modified residue" description="4-aspartylphosphate" evidence="1">
    <location>
        <position position="84"/>
    </location>
</feature>
<dbReference type="InterPro" id="IPR011006">
    <property type="entry name" value="CheY-like_superfamily"/>
</dbReference>